<dbReference type="EMBL" id="JAAWWP010000002">
    <property type="protein sequence ID" value="NKI40678.1"/>
    <property type="molecule type" value="Genomic_DNA"/>
</dbReference>
<evidence type="ECO:0000313" key="3">
    <source>
        <dbReference type="EMBL" id="NKI40678.1"/>
    </source>
</evidence>
<protein>
    <recommendedName>
        <fullName evidence="5">Lipoprotein</fullName>
    </recommendedName>
</protein>
<feature type="compositionally biased region" description="Basic and acidic residues" evidence="1">
    <location>
        <begin position="26"/>
        <end position="37"/>
    </location>
</feature>
<evidence type="ECO:0000256" key="2">
    <source>
        <dbReference type="SAM" id="SignalP"/>
    </source>
</evidence>
<comment type="caution">
    <text evidence="3">The sequence shown here is derived from an EMBL/GenBank/DDBJ whole genome shotgun (WGS) entry which is preliminary data.</text>
</comment>
<sequence length="225" mass="24573">MYRIRVLPAAVSLTAAAALLLTGCGGDDKGKDEDKIEGAGGETKSSAPASPSASGEAPKFDRPKITLPSDVQIDFEEPKLSDPQQAAALGDAQNFIRAIRYGIVKQDPDESAYKFYSDFQSQAQQYAKEQIKARVDAGLTISGEQRYFRTKVIPTKSAKSVVINFCSDSSKYYSKEVKTEKVRRTKPSAEDFAFWEIAMSPSEGKKGLWRAAGVKVTDPSRECRA</sequence>
<evidence type="ECO:0000313" key="4">
    <source>
        <dbReference type="Proteomes" id="UP000772196"/>
    </source>
</evidence>
<evidence type="ECO:0008006" key="5">
    <source>
        <dbReference type="Google" id="ProtNLM"/>
    </source>
</evidence>
<feature type="compositionally biased region" description="Low complexity" evidence="1">
    <location>
        <begin position="45"/>
        <end position="54"/>
    </location>
</feature>
<dbReference type="RefSeq" id="WP_168536296.1">
    <property type="nucleotide sequence ID" value="NZ_JAAWWP010000002.1"/>
</dbReference>
<name>A0ABX1GX63_9ACTN</name>
<evidence type="ECO:0000256" key="1">
    <source>
        <dbReference type="SAM" id="MobiDB-lite"/>
    </source>
</evidence>
<feature type="signal peptide" evidence="2">
    <location>
        <begin position="1"/>
        <end position="17"/>
    </location>
</feature>
<feature type="chain" id="PRO_5045814337" description="Lipoprotein" evidence="2">
    <location>
        <begin position="18"/>
        <end position="225"/>
    </location>
</feature>
<accession>A0ABX1GX63</accession>
<proteinExistence type="predicted"/>
<keyword evidence="2" id="KW-0732">Signal</keyword>
<reference evidence="3 4" key="1">
    <citation type="submission" date="2020-04" db="EMBL/GenBank/DDBJ databases">
        <title>Phylogenetic Diversity and Antibacterial Activity against Ralstonia solanacearum of Endophytic Actinomycete Isolated from Moss.</title>
        <authorList>
            <person name="Zhuang X."/>
        </authorList>
    </citation>
    <scope>NUCLEOTIDE SEQUENCE [LARGE SCALE GENOMIC DNA]</scope>
    <source>
        <strain evidence="3 4">LD120</strain>
    </source>
</reference>
<dbReference type="PROSITE" id="PS51257">
    <property type="entry name" value="PROKAR_LIPOPROTEIN"/>
    <property type="match status" value="1"/>
</dbReference>
<feature type="region of interest" description="Disordered" evidence="1">
    <location>
        <begin position="24"/>
        <end position="64"/>
    </location>
</feature>
<keyword evidence="4" id="KW-1185">Reference proteome</keyword>
<organism evidence="3 4">
    <name type="scientific">Streptomyces physcomitrii</name>
    <dbReference type="NCBI Taxonomy" id="2724184"/>
    <lineage>
        <taxon>Bacteria</taxon>
        <taxon>Bacillati</taxon>
        <taxon>Actinomycetota</taxon>
        <taxon>Actinomycetes</taxon>
        <taxon>Kitasatosporales</taxon>
        <taxon>Streptomycetaceae</taxon>
        <taxon>Streptomyces</taxon>
    </lineage>
</organism>
<dbReference type="Proteomes" id="UP000772196">
    <property type="component" value="Unassembled WGS sequence"/>
</dbReference>
<gene>
    <name evidence="3" type="ORF">HFV08_05305</name>
</gene>